<dbReference type="RefSeq" id="YP_009964151.1">
    <property type="nucleotide sequence ID" value="NC_051726.1"/>
</dbReference>
<organism evidence="2 3">
    <name type="scientific">Mycobacterium phage Mendokysei</name>
    <dbReference type="NCBI Taxonomy" id="2099637"/>
    <lineage>
        <taxon>Viruses</taxon>
        <taxon>Duplodnaviria</taxon>
        <taxon>Heunggongvirae</taxon>
        <taxon>Uroviricota</taxon>
        <taxon>Caudoviricetes</taxon>
        <taxon>Bernalvirus</taxon>
        <taxon>Bernalvirus mendokysei</taxon>
    </lineage>
</organism>
<proteinExistence type="predicted"/>
<accession>A0A2P1CGB8</accession>
<dbReference type="GeneID" id="60335861"/>
<name>A0A2P1CGB8_9CAUD</name>
<reference evidence="3" key="1">
    <citation type="submission" date="2018-02" db="EMBL/GenBank/DDBJ databases">
        <authorList>
            <person name="Yee B."/>
            <person name="Bell B."/>
            <person name="Donohue J.-P."/>
            <person name="Ares M.Jr."/>
            <person name="Hartzog G.A."/>
            <person name="Dargyte M."/>
            <person name="DeMattos M."/>
            <person name="Divekar N."/>
            <person name="Farooq S."/>
            <person name="Hardison E."/>
            <person name="Peracchi L."/>
            <person name="Phillips A."/>
            <person name="Sennef S."/>
            <person name="Fridland S."/>
            <person name="Valenzuela-Sanchez M."/>
            <person name="Stoner T.H."/>
            <person name="Russell D.A."/>
            <person name="Pope W.H."/>
            <person name="Jacobs-Sera D."/>
            <person name="Hatfull G.F."/>
        </authorList>
    </citation>
    <scope>NUCLEOTIDE SEQUENCE [LARGE SCALE GENOMIC DNA]</scope>
</reference>
<keyword evidence="1" id="KW-0472">Membrane</keyword>
<feature type="transmembrane region" description="Helical" evidence="1">
    <location>
        <begin position="20"/>
        <end position="40"/>
    </location>
</feature>
<protein>
    <submittedName>
        <fullName evidence="2">Uncharacterized protein</fullName>
    </submittedName>
</protein>
<gene>
    <name evidence="2" type="primary">41</name>
    <name evidence="2" type="ORF">SEA_MENDOKYSEI_41</name>
</gene>
<evidence type="ECO:0000313" key="2">
    <source>
        <dbReference type="EMBL" id="AVJ50282.1"/>
    </source>
</evidence>
<evidence type="ECO:0000313" key="3">
    <source>
        <dbReference type="Proteomes" id="UP000241021"/>
    </source>
</evidence>
<keyword evidence="3" id="KW-1185">Reference proteome</keyword>
<sequence length="163" mass="17814">MPDMAKHRTCSTDAQLQKLARLAMLAVGIFLGVLAAFYWSRAELPTAGILAAIAAMHIITSELIWFCGSERDAARRASWAEQITEATRGLELPGPAPERPVLYATGGTIPAARLAEMPDPHWVLNEAFWLLPTEQDRLAVESWRQHAHGGRLVHIATKPAAGQ</sequence>
<keyword evidence="1" id="KW-0812">Transmembrane</keyword>
<dbReference type="EMBL" id="MG925349">
    <property type="protein sequence ID" value="AVJ50282.1"/>
    <property type="molecule type" value="Genomic_DNA"/>
</dbReference>
<evidence type="ECO:0000256" key="1">
    <source>
        <dbReference type="SAM" id="Phobius"/>
    </source>
</evidence>
<dbReference type="Proteomes" id="UP000241021">
    <property type="component" value="Segment"/>
</dbReference>
<keyword evidence="1" id="KW-1133">Transmembrane helix</keyword>
<dbReference type="KEGG" id="vg:60335861"/>
<feature type="transmembrane region" description="Helical" evidence="1">
    <location>
        <begin position="46"/>
        <end position="66"/>
    </location>
</feature>